<gene>
    <name evidence="3" type="ORF">R1flu_014451</name>
</gene>
<dbReference type="EMBL" id="JBHFFA010000004">
    <property type="protein sequence ID" value="KAL2629765.1"/>
    <property type="molecule type" value="Genomic_DNA"/>
</dbReference>
<evidence type="ECO:0000313" key="3">
    <source>
        <dbReference type="EMBL" id="KAL2629765.1"/>
    </source>
</evidence>
<proteinExistence type="predicted"/>
<organism evidence="3 4">
    <name type="scientific">Riccia fluitans</name>
    <dbReference type="NCBI Taxonomy" id="41844"/>
    <lineage>
        <taxon>Eukaryota</taxon>
        <taxon>Viridiplantae</taxon>
        <taxon>Streptophyta</taxon>
        <taxon>Embryophyta</taxon>
        <taxon>Marchantiophyta</taxon>
        <taxon>Marchantiopsida</taxon>
        <taxon>Marchantiidae</taxon>
        <taxon>Marchantiales</taxon>
        <taxon>Ricciaceae</taxon>
        <taxon>Riccia</taxon>
    </lineage>
</organism>
<dbReference type="Proteomes" id="UP001605036">
    <property type="component" value="Unassembled WGS sequence"/>
</dbReference>
<dbReference type="PANTHER" id="PTHR35474">
    <property type="entry name" value="ATP PHOSPHORIBOSYLTRANSFERASE REGULATORY SUBUNIT"/>
    <property type="match status" value="1"/>
</dbReference>
<keyword evidence="4" id="KW-1185">Reference proteome</keyword>
<feature type="transmembrane region" description="Helical" evidence="2">
    <location>
        <begin position="144"/>
        <end position="170"/>
    </location>
</feature>
<comment type="caution">
    <text evidence="3">The sequence shown here is derived from an EMBL/GenBank/DDBJ whole genome shotgun (WGS) entry which is preliminary data.</text>
</comment>
<evidence type="ECO:0000256" key="1">
    <source>
        <dbReference type="SAM" id="MobiDB-lite"/>
    </source>
</evidence>
<feature type="compositionally biased region" description="Low complexity" evidence="1">
    <location>
        <begin position="79"/>
        <end position="93"/>
    </location>
</feature>
<accession>A0ABD1YGH1</accession>
<protein>
    <submittedName>
        <fullName evidence="3">Uncharacterized protein</fullName>
    </submittedName>
</protein>
<name>A0ABD1YGH1_9MARC</name>
<dbReference type="InterPro" id="IPR039324">
    <property type="entry name" value="SHW1"/>
</dbReference>
<evidence type="ECO:0000256" key="2">
    <source>
        <dbReference type="SAM" id="Phobius"/>
    </source>
</evidence>
<evidence type="ECO:0000313" key="4">
    <source>
        <dbReference type="Proteomes" id="UP001605036"/>
    </source>
</evidence>
<dbReference type="AlphaFoldDB" id="A0ABD1YGH1"/>
<keyword evidence="2" id="KW-0472">Membrane</keyword>
<keyword evidence="2" id="KW-0812">Transmembrane</keyword>
<feature type="region of interest" description="Disordered" evidence="1">
    <location>
        <begin position="77"/>
        <end position="111"/>
    </location>
</feature>
<dbReference type="PANTHER" id="PTHR35474:SF1">
    <property type="entry name" value="ATP PHOSPHORIBOSYLTRANSFERASE REGULATORY SUBUNIT"/>
    <property type="match status" value="1"/>
</dbReference>
<feature type="compositionally biased region" description="Acidic residues" evidence="1">
    <location>
        <begin position="95"/>
        <end position="111"/>
    </location>
</feature>
<reference evidence="3 4" key="1">
    <citation type="submission" date="2024-09" db="EMBL/GenBank/DDBJ databases">
        <title>Chromosome-scale assembly of Riccia fluitans.</title>
        <authorList>
            <person name="Paukszto L."/>
            <person name="Sawicki J."/>
            <person name="Karawczyk K."/>
            <person name="Piernik-Szablinska J."/>
            <person name="Szczecinska M."/>
            <person name="Mazdziarz M."/>
        </authorList>
    </citation>
    <scope>NUCLEOTIDE SEQUENCE [LARGE SCALE GENOMIC DNA]</scope>
    <source>
        <strain evidence="3">Rf_01</strain>
        <tissue evidence="3">Aerial parts of the thallus</tissue>
    </source>
</reference>
<keyword evidence="2" id="KW-1133">Transmembrane helix</keyword>
<sequence length="214" mass="23438">MEVVSSAISLQAWHACSGCTRKESAGVPKTLKVFQLQQHHSFVGFRYGRISSNRRSVPSPASASEIIYNTKRSFQPMASTQSSQGSESSNTGSAGDDEDEGEEDEGYEEESQGMFEENLEVAVRAVLNLFRDYSTRAIRAIREILPPAISTQLIAFGVNGFILVSLLWIFRAVLEVFCSLATYIFGGLLTVRLAWSAVVSAQAGRDSTWSPRGN</sequence>
<feature type="transmembrane region" description="Helical" evidence="2">
    <location>
        <begin position="176"/>
        <end position="195"/>
    </location>
</feature>